<dbReference type="AlphaFoldDB" id="A0A843WKX5"/>
<organism evidence="2 3">
    <name type="scientific">Colocasia esculenta</name>
    <name type="common">Wild taro</name>
    <name type="synonym">Arum esculentum</name>
    <dbReference type="NCBI Taxonomy" id="4460"/>
    <lineage>
        <taxon>Eukaryota</taxon>
        <taxon>Viridiplantae</taxon>
        <taxon>Streptophyta</taxon>
        <taxon>Embryophyta</taxon>
        <taxon>Tracheophyta</taxon>
        <taxon>Spermatophyta</taxon>
        <taxon>Magnoliopsida</taxon>
        <taxon>Liliopsida</taxon>
        <taxon>Araceae</taxon>
        <taxon>Aroideae</taxon>
        <taxon>Colocasieae</taxon>
        <taxon>Colocasia</taxon>
    </lineage>
</organism>
<name>A0A843WKX5_COLES</name>
<proteinExistence type="predicted"/>
<evidence type="ECO:0000313" key="3">
    <source>
        <dbReference type="Proteomes" id="UP000652761"/>
    </source>
</evidence>
<comment type="caution">
    <text evidence="2">The sequence shown here is derived from an EMBL/GenBank/DDBJ whole genome shotgun (WGS) entry which is preliminary data.</text>
</comment>
<feature type="chain" id="PRO_5032491077" evidence="1">
    <location>
        <begin position="23"/>
        <end position="82"/>
    </location>
</feature>
<dbReference type="Proteomes" id="UP000652761">
    <property type="component" value="Unassembled WGS sequence"/>
</dbReference>
<keyword evidence="3" id="KW-1185">Reference proteome</keyword>
<reference evidence="2" key="1">
    <citation type="submission" date="2017-07" db="EMBL/GenBank/DDBJ databases">
        <title>Taro Niue Genome Assembly and Annotation.</title>
        <authorList>
            <person name="Atibalentja N."/>
            <person name="Keating K."/>
            <person name="Fields C.J."/>
        </authorList>
    </citation>
    <scope>NUCLEOTIDE SEQUENCE</scope>
    <source>
        <strain evidence="2">Niue_2</strain>
        <tissue evidence="2">Leaf</tissue>
    </source>
</reference>
<evidence type="ECO:0000256" key="1">
    <source>
        <dbReference type="SAM" id="SignalP"/>
    </source>
</evidence>
<accession>A0A843WKX5</accession>
<gene>
    <name evidence="2" type="ORF">Taro_040138</name>
</gene>
<sequence>MVLWREAQAACAMAMLRWLGCAEVADGRATQEGLLEVRGFRLPCCWEIVGICSLRKVSGEDNLGALQRRKLLEGGRRWGLEL</sequence>
<protein>
    <submittedName>
        <fullName evidence="2">Uncharacterized protein</fullName>
    </submittedName>
</protein>
<evidence type="ECO:0000313" key="2">
    <source>
        <dbReference type="EMBL" id="MQM07298.1"/>
    </source>
</evidence>
<keyword evidence="1" id="KW-0732">Signal</keyword>
<dbReference type="EMBL" id="NMUH01003842">
    <property type="protein sequence ID" value="MQM07298.1"/>
    <property type="molecule type" value="Genomic_DNA"/>
</dbReference>
<feature type="signal peptide" evidence="1">
    <location>
        <begin position="1"/>
        <end position="22"/>
    </location>
</feature>